<dbReference type="Gene3D" id="2.60.40.1080">
    <property type="match status" value="1"/>
</dbReference>
<evidence type="ECO:0000259" key="1">
    <source>
        <dbReference type="SMART" id="SM00635"/>
    </source>
</evidence>
<name>A0A0B8PIJ3_9VIBR</name>
<organism evidence="2 3">
    <name type="scientific">Vibrio ishigakensis</name>
    <dbReference type="NCBI Taxonomy" id="1481914"/>
    <lineage>
        <taxon>Bacteria</taxon>
        <taxon>Pseudomonadati</taxon>
        <taxon>Pseudomonadota</taxon>
        <taxon>Gammaproteobacteria</taxon>
        <taxon>Vibrionales</taxon>
        <taxon>Vibrionaceae</taxon>
        <taxon>Vibrio</taxon>
    </lineage>
</organism>
<dbReference type="Proteomes" id="UP000031670">
    <property type="component" value="Unassembled WGS sequence"/>
</dbReference>
<evidence type="ECO:0000313" key="2">
    <source>
        <dbReference type="EMBL" id="GAM66111.1"/>
    </source>
</evidence>
<dbReference type="AlphaFoldDB" id="A0A0B8PIJ3"/>
<proteinExistence type="predicted"/>
<reference evidence="2 3" key="1">
    <citation type="submission" date="2015-01" db="EMBL/GenBank/DDBJ databases">
        <title>Vibrio sp. C5 JCM 19232 whole genome shotgun sequence.</title>
        <authorList>
            <person name="Sawabe T."/>
            <person name="Meirelles P."/>
            <person name="Feng G."/>
            <person name="Sayaka M."/>
            <person name="Hattori M."/>
            <person name="Ohkuma M."/>
        </authorList>
    </citation>
    <scope>NUCLEOTIDE SEQUENCE [LARGE SCALE GENOMIC DNA]</scope>
    <source>
        <strain evidence="2 3">JCM19232</strain>
    </source>
</reference>
<reference evidence="2 3" key="2">
    <citation type="submission" date="2015-01" db="EMBL/GenBank/DDBJ databases">
        <authorList>
            <consortium name="NBRP consortium"/>
            <person name="Sawabe T."/>
            <person name="Meirelles P."/>
            <person name="Feng G."/>
            <person name="Sayaka M."/>
            <person name="Hattori M."/>
            <person name="Ohkuma M."/>
        </authorList>
    </citation>
    <scope>NUCLEOTIDE SEQUENCE [LARGE SCALE GENOMIC DNA]</scope>
    <source>
        <strain evidence="2 3">JCM19232</strain>
    </source>
</reference>
<sequence>MTCKAELPREALSITLSPDNATIEIGKTQQYTVMADIPDVGAVDVTQMADVYDPANGETYVSVDNNGLATGIAAGATTLQADYGSQSDTVNVTIASGCNTLADACISVIDRGDGHKFTSSPSRAFLEHHGIAHLAKFWVMEDGTYGPPGEFGAIARSNYAPDLCEHYNKLAIGGRTNWEVTQLYYLEWELWEGISLYDLEGWPTQMMTWAADGSTIDHNWQFHLHYGVKDVAHWDEGHYVTCHSHP</sequence>
<dbReference type="InterPro" id="IPR003343">
    <property type="entry name" value="Big_2"/>
</dbReference>
<protein>
    <recommendedName>
        <fullName evidence="1">BIG2 domain-containing protein</fullName>
    </recommendedName>
</protein>
<feature type="domain" description="BIG2" evidence="1">
    <location>
        <begin position="10"/>
        <end position="93"/>
    </location>
</feature>
<dbReference type="SMART" id="SM00635">
    <property type="entry name" value="BID_2"/>
    <property type="match status" value="1"/>
</dbReference>
<accession>A0A0B8PIJ3</accession>
<gene>
    <name evidence="2" type="ORF">JCM19232_1560</name>
</gene>
<dbReference type="EMBL" id="BBSA01000051">
    <property type="protein sequence ID" value="GAM66111.1"/>
    <property type="molecule type" value="Genomic_DNA"/>
</dbReference>
<evidence type="ECO:0000313" key="3">
    <source>
        <dbReference type="Proteomes" id="UP000031670"/>
    </source>
</evidence>
<comment type="caution">
    <text evidence="2">The sequence shown here is derived from an EMBL/GenBank/DDBJ whole genome shotgun (WGS) entry which is preliminary data.</text>
</comment>